<reference evidence="3" key="1">
    <citation type="submission" date="2017-04" db="EMBL/GenBank/DDBJ databases">
        <authorList>
            <person name="Song Y."/>
            <person name="Cho B.-K."/>
        </authorList>
    </citation>
    <scope>NUCLEOTIDE SEQUENCE [LARGE SCALE GENOMIC DNA]</scope>
    <source>
        <strain evidence="3">SL1</strain>
    </source>
</reference>
<organism evidence="2 3">
    <name type="scientific">Clostridium drakei</name>
    <dbReference type="NCBI Taxonomy" id="332101"/>
    <lineage>
        <taxon>Bacteria</taxon>
        <taxon>Bacillati</taxon>
        <taxon>Bacillota</taxon>
        <taxon>Clostridia</taxon>
        <taxon>Eubacteriales</taxon>
        <taxon>Clostridiaceae</taxon>
        <taxon>Clostridium</taxon>
    </lineage>
</organism>
<evidence type="ECO:0000256" key="1">
    <source>
        <dbReference type="SAM" id="Coils"/>
    </source>
</evidence>
<proteinExistence type="predicted"/>
<protein>
    <submittedName>
        <fullName evidence="2">Uncharacterized protein</fullName>
    </submittedName>
</protein>
<evidence type="ECO:0000313" key="2">
    <source>
        <dbReference type="EMBL" id="AWI05025.1"/>
    </source>
</evidence>
<dbReference type="Proteomes" id="UP000244910">
    <property type="component" value="Chromosome"/>
</dbReference>
<dbReference type="RefSeq" id="WP_032076402.1">
    <property type="nucleotide sequence ID" value="NZ_CP020953.1"/>
</dbReference>
<feature type="coiled-coil region" evidence="1">
    <location>
        <begin position="90"/>
        <end position="131"/>
    </location>
</feature>
<dbReference type="AlphaFoldDB" id="A0A2U8DRE9"/>
<name>A0A2U8DRE9_9CLOT</name>
<evidence type="ECO:0000313" key="3">
    <source>
        <dbReference type="Proteomes" id="UP000244910"/>
    </source>
</evidence>
<sequence>MSGPKTSRYTLTKEQRRILREQLERERRTQEEKTKINRYISELRTICASFDEPLEQVKELQKRTNEGKEYISQVENLCVDIQQKIESNSLNDKELTLERLEIHNKSLEAYLKKIMKKADMLTEKAKDLKKNLIQDIQNGIDEGFLLEIPTNIGKVESDKDSKLSETMLTKLSEMSENQVLPQTMRNDIMAAMHKIREISDIGFLQNYKAMTFTELVKQYNKYIISYQNEKETYDDLIVRYSALCNMVGITIKKHTFSDEAISNLKLEIEQIEKQLVEQREESYINSCMDEVMAEMGYELLGDRKVTKRSGKKFKNELYSFNEGNAINVTYASDGNITMELGGVDKQDRLPDDAEINRLCEDMESFCEDFTGIEKKLSEKGVIISNRVCILPPKPEYAQVINTSDYNIKSDMEIEIMKAKKRKVSAGNKKTLERN</sequence>
<keyword evidence="3" id="KW-1185">Reference proteome</keyword>
<keyword evidence="1" id="KW-0175">Coiled coil</keyword>
<dbReference type="OrthoDB" id="2088413at2"/>
<gene>
    <name evidence="2" type="ORF">B9W14_11120</name>
</gene>
<dbReference type="EMBL" id="CP020953">
    <property type="protein sequence ID" value="AWI05025.1"/>
    <property type="molecule type" value="Genomic_DNA"/>
</dbReference>
<accession>A0A2U8DRE9</accession>
<dbReference type="KEGG" id="cdrk:B9W14_11120"/>